<evidence type="ECO:0000256" key="8">
    <source>
        <dbReference type="HAMAP-Rule" id="MF_01595"/>
    </source>
</evidence>
<keyword evidence="3 8" id="KW-0808">Transferase</keyword>
<dbReference type="InterPro" id="IPR036345">
    <property type="entry name" value="ExoRNase_PH_dom2_sf"/>
</dbReference>
<dbReference type="Pfam" id="PF00013">
    <property type="entry name" value="KH_1"/>
    <property type="match status" value="1"/>
</dbReference>
<dbReference type="CDD" id="cd11364">
    <property type="entry name" value="RNase_PH_PNPase_2"/>
    <property type="match status" value="1"/>
</dbReference>
<dbReference type="NCBIfam" id="NF008805">
    <property type="entry name" value="PRK11824.1"/>
    <property type="match status" value="1"/>
</dbReference>
<dbReference type="InterPro" id="IPR036456">
    <property type="entry name" value="PNPase_PH_RNA-bd_sf"/>
</dbReference>
<dbReference type="GO" id="GO:0000175">
    <property type="term" value="F:3'-5'-RNA exonuclease activity"/>
    <property type="evidence" value="ECO:0007669"/>
    <property type="project" value="TreeGrafter"/>
</dbReference>
<keyword evidence="4 8" id="KW-0548">Nucleotidyltransferase</keyword>
<dbReference type="Gene3D" id="2.40.50.140">
    <property type="entry name" value="Nucleic acid-binding proteins"/>
    <property type="match status" value="1"/>
</dbReference>
<dbReference type="CDD" id="cd02393">
    <property type="entry name" value="KH-I_PNPase"/>
    <property type="match status" value="1"/>
</dbReference>
<evidence type="ECO:0000313" key="12">
    <source>
        <dbReference type="Proteomes" id="UP000184782"/>
    </source>
</evidence>
<dbReference type="SUPFAM" id="SSF54791">
    <property type="entry name" value="Eukaryotic type KH-domain (KH-domain type I)"/>
    <property type="match status" value="1"/>
</dbReference>
<dbReference type="GO" id="GO:0005829">
    <property type="term" value="C:cytosol"/>
    <property type="evidence" value="ECO:0007669"/>
    <property type="project" value="TreeGrafter"/>
</dbReference>
<protein>
    <recommendedName>
        <fullName evidence="8">Polyribonucleotide nucleotidyltransferase</fullName>
        <ecNumber evidence="8">2.7.7.8</ecNumber>
    </recommendedName>
    <alternativeName>
        <fullName evidence="8">Polynucleotide phosphorylase</fullName>
        <shortName evidence="8">PNPase</shortName>
    </alternativeName>
</protein>
<dbReference type="FunFam" id="3.30.230.70:FF:000001">
    <property type="entry name" value="Polyribonucleotide nucleotidyltransferase"/>
    <property type="match status" value="1"/>
</dbReference>
<keyword evidence="5 8" id="KW-0479">Metal-binding</keyword>
<dbReference type="InterPro" id="IPR001247">
    <property type="entry name" value="ExoRNase_PH_dom1"/>
</dbReference>
<evidence type="ECO:0000256" key="9">
    <source>
        <dbReference type="SAM" id="MobiDB-lite"/>
    </source>
</evidence>
<feature type="binding site" evidence="8">
    <location>
        <position position="511"/>
    </location>
    <ligand>
        <name>Mg(2+)</name>
        <dbReference type="ChEBI" id="CHEBI:18420"/>
    </ligand>
</feature>
<reference evidence="12" key="1">
    <citation type="submission" date="2016-12" db="EMBL/GenBank/DDBJ databases">
        <authorList>
            <person name="Varghese N."/>
            <person name="Submissions S."/>
        </authorList>
    </citation>
    <scope>NUCLEOTIDE SEQUENCE [LARGE SCALE GENOMIC DNA]</scope>
    <source>
        <strain evidence="12">DSM 16779</strain>
    </source>
</reference>
<evidence type="ECO:0000256" key="1">
    <source>
        <dbReference type="ARBA" id="ARBA00007404"/>
    </source>
</evidence>
<dbReference type="Pfam" id="PF00575">
    <property type="entry name" value="S1"/>
    <property type="match status" value="1"/>
</dbReference>
<keyword evidence="6 8" id="KW-0460">Magnesium</keyword>
<dbReference type="InterPro" id="IPR015848">
    <property type="entry name" value="PNPase_PH_RNA-bd_bac/org-type"/>
</dbReference>
<dbReference type="Pfam" id="PF03726">
    <property type="entry name" value="PNPase"/>
    <property type="match status" value="1"/>
</dbReference>
<evidence type="ECO:0000256" key="7">
    <source>
        <dbReference type="ARBA" id="ARBA00022884"/>
    </source>
</evidence>
<dbReference type="GO" id="GO:0000287">
    <property type="term" value="F:magnesium ion binding"/>
    <property type="evidence" value="ECO:0007669"/>
    <property type="project" value="UniProtKB-UniRule"/>
</dbReference>
<comment type="similarity">
    <text evidence="1 8">Belongs to the polyribonucleotide nucleotidyltransferase family.</text>
</comment>
<dbReference type="PROSITE" id="PS50084">
    <property type="entry name" value="KH_TYPE_1"/>
    <property type="match status" value="1"/>
</dbReference>
<dbReference type="GO" id="GO:0004654">
    <property type="term" value="F:polyribonucleotide nucleotidyltransferase activity"/>
    <property type="evidence" value="ECO:0007669"/>
    <property type="project" value="UniProtKB-UniRule"/>
</dbReference>
<dbReference type="Gene3D" id="3.30.1370.10">
    <property type="entry name" value="K Homology domain, type 1"/>
    <property type="match status" value="1"/>
</dbReference>
<keyword evidence="2 8" id="KW-0963">Cytoplasm</keyword>
<comment type="catalytic activity">
    <reaction evidence="8">
        <text>RNA(n+1) + phosphate = RNA(n) + a ribonucleoside 5'-diphosphate</text>
        <dbReference type="Rhea" id="RHEA:22096"/>
        <dbReference type="Rhea" id="RHEA-COMP:14527"/>
        <dbReference type="Rhea" id="RHEA-COMP:17342"/>
        <dbReference type="ChEBI" id="CHEBI:43474"/>
        <dbReference type="ChEBI" id="CHEBI:57930"/>
        <dbReference type="ChEBI" id="CHEBI:140395"/>
        <dbReference type="EC" id="2.7.7.8"/>
    </reaction>
</comment>
<dbReference type="FunFam" id="3.30.230.70:FF:000002">
    <property type="entry name" value="Polyribonucleotide nucleotidyltransferase"/>
    <property type="match status" value="1"/>
</dbReference>
<dbReference type="SMART" id="SM00316">
    <property type="entry name" value="S1"/>
    <property type="match status" value="1"/>
</dbReference>
<dbReference type="SUPFAM" id="SSF50249">
    <property type="entry name" value="Nucleic acid-binding proteins"/>
    <property type="match status" value="1"/>
</dbReference>
<dbReference type="Pfam" id="PF03725">
    <property type="entry name" value="RNase_PH_C"/>
    <property type="match status" value="1"/>
</dbReference>
<dbReference type="STRING" id="59733.SAMN05421769_1575"/>
<keyword evidence="7 8" id="KW-0694">RNA-binding</keyword>
<dbReference type="GO" id="GO:0006396">
    <property type="term" value="P:RNA processing"/>
    <property type="evidence" value="ECO:0007669"/>
    <property type="project" value="InterPro"/>
</dbReference>
<feature type="compositionally biased region" description="Basic and acidic residues" evidence="9">
    <location>
        <begin position="717"/>
        <end position="764"/>
    </location>
</feature>
<dbReference type="PIRSF" id="PIRSF005499">
    <property type="entry name" value="PNPase"/>
    <property type="match status" value="1"/>
</dbReference>
<dbReference type="Pfam" id="PF01138">
    <property type="entry name" value="RNase_PH"/>
    <property type="match status" value="2"/>
</dbReference>
<dbReference type="CDD" id="cd11363">
    <property type="entry name" value="RNase_PH_PNPase_1"/>
    <property type="match status" value="1"/>
</dbReference>
<dbReference type="PANTHER" id="PTHR11252">
    <property type="entry name" value="POLYRIBONUCLEOTIDE NUCLEOTIDYLTRANSFERASE"/>
    <property type="match status" value="1"/>
</dbReference>
<dbReference type="SUPFAM" id="SSF55666">
    <property type="entry name" value="Ribonuclease PH domain 2-like"/>
    <property type="match status" value="2"/>
</dbReference>
<dbReference type="InterPro" id="IPR004087">
    <property type="entry name" value="KH_dom"/>
</dbReference>
<organism evidence="11 12">
    <name type="scientific">Chryseobacterium scophthalmum</name>
    <dbReference type="NCBI Taxonomy" id="59733"/>
    <lineage>
        <taxon>Bacteria</taxon>
        <taxon>Pseudomonadati</taxon>
        <taxon>Bacteroidota</taxon>
        <taxon>Flavobacteriia</taxon>
        <taxon>Flavobacteriales</taxon>
        <taxon>Weeksellaceae</taxon>
        <taxon>Chryseobacterium group</taxon>
        <taxon>Chryseobacterium</taxon>
    </lineage>
</organism>
<sequence length="764" mass="85035">MLNTERNTKQFMSIPQAITELITLADGREITLETGKLAKQADGSVVVKMGGTMLLATVVASKEAKDGVDFLPLTVDYREKFYAGGKIPGNFFRREARPSDQEILKMRLVDRVLRPLFPEDFHAEVQVMISLISYDGESIPDDLAGLAASAAIAITDIPFNGPMSEVRVVRINGELSINPKFEDLKLADLDIMVGATKDSIVMVEGEMKEISEAEMLEAINFAHVEIKKQVEAQERLAEKVGRSFPKREYSHENHDEAIREKVWKETYDKVYEVAKTPSSKEERGEKFKAVLAEFLAQYVEDAEELERVTPFAKVYYHDVEKEAMRQMIINDKIRLDGRDPETIRPIWSEIDYLPGAHGSAIFTRGETQSLTAVTLGSVKDANMVDSVMVNYDERFFLHYNFPPFSTGEARPLRGTSRREVGHGNLAQRALANMIPEENPYTIRIVSDILESNGSSSMATVCAGTLALMDAGIQITKPVSGIAMGLVTDVKTGKFTVLSDILGDEDHLGDMDFKVTGTADGITACQMDIKIQGLSMDIMEKALLQARNGRLHILDKLNETISAPREDVKPHAPKMVMMEISKDFIGAVIGPGGKIIQQMQKDTDTVIAIEEVGEIGRIEISGVSREKINEAIARINEITFVPVVGEVYQGKVVKVMDFGAFVAIAKGTEGLLHISEIEWARLDKVPYKEGDEVEVKFMGYDDRKKMKLSRKVLLPRPPRPEQKPREEGQGRPEGHNRPERPARPEGKVNPEGRDQPGEHKPLNEA</sequence>
<evidence type="ECO:0000313" key="11">
    <source>
        <dbReference type="EMBL" id="SIN98351.1"/>
    </source>
</evidence>
<dbReference type="InterPro" id="IPR012162">
    <property type="entry name" value="PNPase"/>
</dbReference>
<dbReference type="PANTHER" id="PTHR11252:SF0">
    <property type="entry name" value="POLYRIBONUCLEOTIDE NUCLEOTIDYLTRANSFERASE 1, MITOCHONDRIAL"/>
    <property type="match status" value="1"/>
</dbReference>
<dbReference type="Proteomes" id="UP000184782">
    <property type="component" value="Unassembled WGS sequence"/>
</dbReference>
<dbReference type="InterPro" id="IPR036612">
    <property type="entry name" value="KH_dom_type_1_sf"/>
</dbReference>
<evidence type="ECO:0000259" key="10">
    <source>
        <dbReference type="PROSITE" id="PS50126"/>
    </source>
</evidence>
<dbReference type="InterPro" id="IPR003029">
    <property type="entry name" value="S1_domain"/>
</dbReference>
<dbReference type="NCBIfam" id="TIGR03591">
    <property type="entry name" value="polynuc_phos"/>
    <property type="match status" value="1"/>
</dbReference>
<dbReference type="EMBL" id="FSRQ01000001">
    <property type="protein sequence ID" value="SIN98351.1"/>
    <property type="molecule type" value="Genomic_DNA"/>
</dbReference>
<dbReference type="GO" id="GO:0006402">
    <property type="term" value="P:mRNA catabolic process"/>
    <property type="evidence" value="ECO:0007669"/>
    <property type="project" value="UniProtKB-UniRule"/>
</dbReference>
<evidence type="ECO:0000256" key="3">
    <source>
        <dbReference type="ARBA" id="ARBA00022679"/>
    </source>
</evidence>
<dbReference type="AlphaFoldDB" id="A0A1N6FT31"/>
<dbReference type="SMART" id="SM00322">
    <property type="entry name" value="KH"/>
    <property type="match status" value="1"/>
</dbReference>
<dbReference type="InterPro" id="IPR012340">
    <property type="entry name" value="NA-bd_OB-fold"/>
</dbReference>
<dbReference type="PROSITE" id="PS50126">
    <property type="entry name" value="S1"/>
    <property type="match status" value="1"/>
</dbReference>
<dbReference type="GO" id="GO:0003723">
    <property type="term" value="F:RNA binding"/>
    <property type="evidence" value="ECO:0007669"/>
    <property type="project" value="UniProtKB-UniRule"/>
</dbReference>
<feature type="region of interest" description="Disordered" evidence="9">
    <location>
        <begin position="707"/>
        <end position="764"/>
    </location>
</feature>
<evidence type="ECO:0000256" key="6">
    <source>
        <dbReference type="ARBA" id="ARBA00022842"/>
    </source>
</evidence>
<dbReference type="InterPro" id="IPR015847">
    <property type="entry name" value="ExoRNase_PH_dom2"/>
</dbReference>
<evidence type="ECO:0000256" key="5">
    <source>
        <dbReference type="ARBA" id="ARBA00022723"/>
    </source>
</evidence>
<dbReference type="SUPFAM" id="SSF46915">
    <property type="entry name" value="Polynucleotide phosphorylase/guanosine pentaphosphate synthase (PNPase/GPSI), domain 3"/>
    <property type="match status" value="1"/>
</dbReference>
<dbReference type="InterPro" id="IPR020568">
    <property type="entry name" value="Ribosomal_Su5_D2-typ_SF"/>
</dbReference>
<dbReference type="FunFam" id="3.30.1370.10:FF:000001">
    <property type="entry name" value="Polyribonucleotide nucleotidyltransferase"/>
    <property type="match status" value="1"/>
</dbReference>
<dbReference type="InterPro" id="IPR004088">
    <property type="entry name" value="KH_dom_type_1"/>
</dbReference>
<proteinExistence type="inferred from homology"/>
<comment type="cofactor">
    <cofactor evidence="8">
        <name>Mg(2+)</name>
        <dbReference type="ChEBI" id="CHEBI:18420"/>
    </cofactor>
</comment>
<dbReference type="HAMAP" id="MF_01595">
    <property type="entry name" value="PNPase"/>
    <property type="match status" value="1"/>
</dbReference>
<dbReference type="InterPro" id="IPR027408">
    <property type="entry name" value="PNPase/RNase_PH_dom_sf"/>
</dbReference>
<evidence type="ECO:0000256" key="4">
    <source>
        <dbReference type="ARBA" id="ARBA00022695"/>
    </source>
</evidence>
<evidence type="ECO:0000256" key="2">
    <source>
        <dbReference type="ARBA" id="ARBA00022490"/>
    </source>
</evidence>
<dbReference type="SUPFAM" id="SSF54211">
    <property type="entry name" value="Ribosomal protein S5 domain 2-like"/>
    <property type="match status" value="2"/>
</dbReference>
<gene>
    <name evidence="8" type="primary">pnp</name>
    <name evidence="11" type="ORF">SAMN05421769_1575</name>
</gene>
<comment type="function">
    <text evidence="8">Involved in mRNA degradation. Catalyzes the phosphorolysis of single-stranded polyribonucleotides processively in the 3'- to 5'-direction.</text>
</comment>
<comment type="subcellular location">
    <subcellularLocation>
        <location evidence="8">Cytoplasm</location>
    </subcellularLocation>
</comment>
<dbReference type="EC" id="2.7.7.8" evidence="8"/>
<dbReference type="Gene3D" id="3.30.230.70">
    <property type="entry name" value="GHMP Kinase, N-terminal domain"/>
    <property type="match status" value="2"/>
</dbReference>
<keyword evidence="12" id="KW-1185">Reference proteome</keyword>
<accession>A0A1N6FT31</accession>
<feature type="domain" description="S1 motif" evidence="10">
    <location>
        <begin position="644"/>
        <end position="710"/>
    </location>
</feature>
<feature type="binding site" evidence="8">
    <location>
        <position position="505"/>
    </location>
    <ligand>
        <name>Mg(2+)</name>
        <dbReference type="ChEBI" id="CHEBI:18420"/>
    </ligand>
</feature>
<name>A0A1N6FT31_9FLAO</name>